<dbReference type="EMBL" id="JAGSXJ010000006">
    <property type="protein sequence ID" value="KAH6690392.1"/>
    <property type="molecule type" value="Genomic_DNA"/>
</dbReference>
<evidence type="ECO:0000313" key="2">
    <source>
        <dbReference type="EMBL" id="KAH6690392.1"/>
    </source>
</evidence>
<organism evidence="2 3">
    <name type="scientific">Plectosphaerella plurivora</name>
    <dbReference type="NCBI Taxonomy" id="936078"/>
    <lineage>
        <taxon>Eukaryota</taxon>
        <taxon>Fungi</taxon>
        <taxon>Dikarya</taxon>
        <taxon>Ascomycota</taxon>
        <taxon>Pezizomycotina</taxon>
        <taxon>Sordariomycetes</taxon>
        <taxon>Hypocreomycetidae</taxon>
        <taxon>Glomerellales</taxon>
        <taxon>Plectosphaerellaceae</taxon>
        <taxon>Plectosphaerella</taxon>
    </lineage>
</organism>
<gene>
    <name evidence="2" type="ORF">F5X68DRAFT_202837</name>
</gene>
<proteinExistence type="predicted"/>
<sequence>MSEHGLEEGKKQAGPLSPRMPRARLEARPGQHGCTFDNGDMPPQAQPFASHAHSLSKSHRLGLDLGLDSPPCPGRKPAADLPPATRPLTATKDRSLSNPRPCLLSPPCHPRTGPPISSPDARSSRDPSVHRPPSCPVLSCPKVFGTMSDTDRNPACQPPDNRPPPGPRVRPRQDPSRFRTLGRQTTTPGGKAERG</sequence>
<feature type="compositionally biased region" description="Basic and acidic residues" evidence="1">
    <location>
        <begin position="1"/>
        <end position="11"/>
    </location>
</feature>
<feature type="compositionally biased region" description="Pro residues" evidence="1">
    <location>
        <begin position="156"/>
        <end position="168"/>
    </location>
</feature>
<comment type="caution">
    <text evidence="2">The sequence shown here is derived from an EMBL/GenBank/DDBJ whole genome shotgun (WGS) entry which is preliminary data.</text>
</comment>
<feature type="compositionally biased region" description="Pro residues" evidence="1">
    <location>
        <begin position="107"/>
        <end position="117"/>
    </location>
</feature>
<dbReference type="Proteomes" id="UP000770015">
    <property type="component" value="Unassembled WGS sequence"/>
</dbReference>
<feature type="region of interest" description="Disordered" evidence="1">
    <location>
        <begin position="1"/>
        <end position="195"/>
    </location>
</feature>
<keyword evidence="3" id="KW-1185">Reference proteome</keyword>
<evidence type="ECO:0000313" key="3">
    <source>
        <dbReference type="Proteomes" id="UP000770015"/>
    </source>
</evidence>
<name>A0A9P8VEE9_9PEZI</name>
<accession>A0A9P8VEE9</accession>
<evidence type="ECO:0000256" key="1">
    <source>
        <dbReference type="SAM" id="MobiDB-lite"/>
    </source>
</evidence>
<dbReference type="AlphaFoldDB" id="A0A9P8VEE9"/>
<protein>
    <submittedName>
        <fullName evidence="2">Uncharacterized protein</fullName>
    </submittedName>
</protein>
<reference evidence="2" key="1">
    <citation type="journal article" date="2021" name="Nat. Commun.">
        <title>Genetic determinants of endophytism in the Arabidopsis root mycobiome.</title>
        <authorList>
            <person name="Mesny F."/>
            <person name="Miyauchi S."/>
            <person name="Thiergart T."/>
            <person name="Pickel B."/>
            <person name="Atanasova L."/>
            <person name="Karlsson M."/>
            <person name="Huettel B."/>
            <person name="Barry K.W."/>
            <person name="Haridas S."/>
            <person name="Chen C."/>
            <person name="Bauer D."/>
            <person name="Andreopoulos W."/>
            <person name="Pangilinan J."/>
            <person name="LaButti K."/>
            <person name="Riley R."/>
            <person name="Lipzen A."/>
            <person name="Clum A."/>
            <person name="Drula E."/>
            <person name="Henrissat B."/>
            <person name="Kohler A."/>
            <person name="Grigoriev I.V."/>
            <person name="Martin F.M."/>
            <person name="Hacquard S."/>
        </authorList>
    </citation>
    <scope>NUCLEOTIDE SEQUENCE</scope>
    <source>
        <strain evidence="2">MPI-SDFR-AT-0117</strain>
    </source>
</reference>